<dbReference type="PANTHER" id="PTHR10869:SF246">
    <property type="entry name" value="TRANSMEMBRANE PROLYL 4-HYDROXYLASE"/>
    <property type="match status" value="1"/>
</dbReference>
<organism evidence="5 6">
    <name type="scientific">Xylaria grammica</name>
    <dbReference type="NCBI Taxonomy" id="363999"/>
    <lineage>
        <taxon>Eukaryota</taxon>
        <taxon>Fungi</taxon>
        <taxon>Dikarya</taxon>
        <taxon>Ascomycota</taxon>
        <taxon>Pezizomycotina</taxon>
        <taxon>Sordariomycetes</taxon>
        <taxon>Xylariomycetidae</taxon>
        <taxon>Xylariales</taxon>
        <taxon>Xylariaceae</taxon>
        <taxon>Xylaria</taxon>
    </lineage>
</organism>
<reference evidence="5 6" key="1">
    <citation type="submission" date="2018-12" db="EMBL/GenBank/DDBJ databases">
        <title>Draft genome sequence of Xylaria grammica IHI A82.</title>
        <authorList>
            <person name="Buettner E."/>
            <person name="Kellner H."/>
        </authorList>
    </citation>
    <scope>NUCLEOTIDE SEQUENCE [LARGE SCALE GENOMIC DNA]</scope>
    <source>
        <strain evidence="5 6">IHI A82</strain>
    </source>
</reference>
<dbReference type="InterPro" id="IPR045054">
    <property type="entry name" value="P4HA-like"/>
</dbReference>
<comment type="caution">
    <text evidence="5">The sequence shown here is derived from an EMBL/GenBank/DDBJ whole genome shotgun (WGS) entry which is preliminary data.</text>
</comment>
<name>A0A439CLL2_9PEZI</name>
<evidence type="ECO:0000256" key="3">
    <source>
        <dbReference type="SAM" id="MobiDB-lite"/>
    </source>
</evidence>
<evidence type="ECO:0000313" key="6">
    <source>
        <dbReference type="Proteomes" id="UP000286045"/>
    </source>
</evidence>
<dbReference type="EMBL" id="RYZI01000984">
    <property type="protein sequence ID" value="RWA03041.1"/>
    <property type="molecule type" value="Genomic_DNA"/>
</dbReference>
<evidence type="ECO:0000256" key="4">
    <source>
        <dbReference type="SAM" id="SignalP"/>
    </source>
</evidence>
<dbReference type="GO" id="GO:0004656">
    <property type="term" value="F:procollagen-proline 4-dioxygenase activity"/>
    <property type="evidence" value="ECO:0007669"/>
    <property type="project" value="TreeGrafter"/>
</dbReference>
<dbReference type="Gene3D" id="2.60.120.620">
    <property type="entry name" value="q2cbj1_9rhob like domain"/>
    <property type="match status" value="1"/>
</dbReference>
<keyword evidence="2" id="KW-0408">Iron</keyword>
<feature type="non-terminal residue" evidence="5">
    <location>
        <position position="170"/>
    </location>
</feature>
<dbReference type="STRING" id="363999.A0A439CLL2"/>
<feature type="signal peptide" evidence="4">
    <location>
        <begin position="1"/>
        <end position="21"/>
    </location>
</feature>
<accession>A0A439CLL2</accession>
<evidence type="ECO:0000256" key="2">
    <source>
        <dbReference type="ARBA" id="ARBA00023004"/>
    </source>
</evidence>
<feature type="chain" id="PRO_5019561835" description="Prolyl 4-hydroxylase alpha subunit domain-containing protein" evidence="4">
    <location>
        <begin position="22"/>
        <end position="170"/>
    </location>
</feature>
<dbReference type="Proteomes" id="UP000286045">
    <property type="component" value="Unassembled WGS sequence"/>
</dbReference>
<feature type="region of interest" description="Disordered" evidence="3">
    <location>
        <begin position="60"/>
        <end position="92"/>
    </location>
</feature>
<dbReference type="GO" id="GO:0005783">
    <property type="term" value="C:endoplasmic reticulum"/>
    <property type="evidence" value="ECO:0007669"/>
    <property type="project" value="TreeGrafter"/>
</dbReference>
<keyword evidence="4" id="KW-0732">Signal</keyword>
<evidence type="ECO:0008006" key="7">
    <source>
        <dbReference type="Google" id="ProtNLM"/>
    </source>
</evidence>
<gene>
    <name evidence="5" type="ORF">EKO27_g12065</name>
</gene>
<keyword evidence="1" id="KW-0479">Metal-binding</keyword>
<proteinExistence type="predicted"/>
<sequence>MGLFQSAWYAVLAATLTNAHSHHDQSALCQHPAYQSHLVSTSPLVIYLEGFLTPEEQTHLKTTTQDTFSRSGVSDQDGVQGQRRTRTSQSTSVASDDTVRCIEERAVLFQGFDVPRTHLEPLQLVKYGRGEHYHFHTDWFTSEAHASSVVGGNRQTSFFAYVAADNVTGG</sequence>
<keyword evidence="6" id="KW-1185">Reference proteome</keyword>
<evidence type="ECO:0000313" key="5">
    <source>
        <dbReference type="EMBL" id="RWA03041.1"/>
    </source>
</evidence>
<evidence type="ECO:0000256" key="1">
    <source>
        <dbReference type="ARBA" id="ARBA00022723"/>
    </source>
</evidence>
<dbReference type="GO" id="GO:0046872">
    <property type="term" value="F:metal ion binding"/>
    <property type="evidence" value="ECO:0007669"/>
    <property type="project" value="UniProtKB-KW"/>
</dbReference>
<dbReference type="PANTHER" id="PTHR10869">
    <property type="entry name" value="PROLYL 4-HYDROXYLASE ALPHA SUBUNIT"/>
    <property type="match status" value="1"/>
</dbReference>
<protein>
    <recommendedName>
        <fullName evidence="7">Prolyl 4-hydroxylase alpha subunit domain-containing protein</fullName>
    </recommendedName>
</protein>
<dbReference type="AlphaFoldDB" id="A0A439CLL2"/>
<feature type="compositionally biased region" description="Polar residues" evidence="3">
    <location>
        <begin position="60"/>
        <end position="79"/>
    </location>
</feature>